<dbReference type="Ensembl" id="ENSCSAVT00000001423.1">
    <property type="protein sequence ID" value="ENSCSAVP00000001406.1"/>
    <property type="gene ID" value="ENSCSAVG00000000791.1"/>
</dbReference>
<dbReference type="Proteomes" id="UP000007875">
    <property type="component" value="Unassembled WGS sequence"/>
</dbReference>
<keyword evidence="4" id="KW-0812">Transmembrane</keyword>
<proteinExistence type="predicted"/>
<keyword evidence="4" id="KW-0472">Membrane</keyword>
<feature type="compositionally biased region" description="Polar residues" evidence="3">
    <location>
        <begin position="205"/>
        <end position="215"/>
    </location>
</feature>
<dbReference type="PROSITE" id="PS51034">
    <property type="entry name" value="ZP_2"/>
    <property type="match status" value="1"/>
</dbReference>
<dbReference type="eggNOG" id="ENOG502SEXN">
    <property type="taxonomic scope" value="Eukaryota"/>
</dbReference>
<evidence type="ECO:0000256" key="3">
    <source>
        <dbReference type="SAM" id="MobiDB-lite"/>
    </source>
</evidence>
<keyword evidence="2" id="KW-1015">Disulfide bond</keyword>
<dbReference type="InterPro" id="IPR042235">
    <property type="entry name" value="ZP-C_dom"/>
</dbReference>
<evidence type="ECO:0000256" key="2">
    <source>
        <dbReference type="ARBA" id="ARBA00023157"/>
    </source>
</evidence>
<dbReference type="PANTHER" id="PTHR14002">
    <property type="entry name" value="ENDOGLIN/TGF-BETA RECEPTOR TYPE III"/>
    <property type="match status" value="1"/>
</dbReference>
<protein>
    <recommendedName>
        <fullName evidence="5">ZP domain-containing protein</fullName>
    </recommendedName>
</protein>
<dbReference type="InParanoid" id="H2Y7V8"/>
<feature type="compositionally biased region" description="Low complexity" evidence="3">
    <location>
        <begin position="176"/>
        <end position="190"/>
    </location>
</feature>
<dbReference type="Gene3D" id="2.60.40.4100">
    <property type="entry name" value="Zona pellucida, ZP-C domain"/>
    <property type="match status" value="1"/>
</dbReference>
<evidence type="ECO:0000259" key="5">
    <source>
        <dbReference type="PROSITE" id="PS51034"/>
    </source>
</evidence>
<reference evidence="6" key="2">
    <citation type="submission" date="2025-08" db="UniProtKB">
        <authorList>
            <consortium name="Ensembl"/>
        </authorList>
    </citation>
    <scope>IDENTIFICATION</scope>
</reference>
<keyword evidence="1" id="KW-0732">Signal</keyword>
<keyword evidence="7" id="KW-1185">Reference proteome</keyword>
<evidence type="ECO:0000256" key="1">
    <source>
        <dbReference type="ARBA" id="ARBA00022729"/>
    </source>
</evidence>
<evidence type="ECO:0000313" key="7">
    <source>
        <dbReference type="Proteomes" id="UP000007875"/>
    </source>
</evidence>
<evidence type="ECO:0000313" key="6">
    <source>
        <dbReference type="Ensembl" id="ENSCSAVP00000001406.1"/>
    </source>
</evidence>
<feature type="region of interest" description="Disordered" evidence="3">
    <location>
        <begin position="169"/>
        <end position="215"/>
    </location>
</feature>
<reference evidence="7" key="1">
    <citation type="submission" date="2003-08" db="EMBL/GenBank/DDBJ databases">
        <authorList>
            <person name="Birren B."/>
            <person name="Nusbaum C."/>
            <person name="Abebe A."/>
            <person name="Abouelleil A."/>
            <person name="Adekoya E."/>
            <person name="Ait-zahra M."/>
            <person name="Allen N."/>
            <person name="Allen T."/>
            <person name="An P."/>
            <person name="Anderson M."/>
            <person name="Anderson S."/>
            <person name="Arachchi H."/>
            <person name="Armbruster J."/>
            <person name="Bachantsang P."/>
            <person name="Baldwin J."/>
            <person name="Barry A."/>
            <person name="Bayul T."/>
            <person name="Blitshsteyn B."/>
            <person name="Bloom T."/>
            <person name="Blye J."/>
            <person name="Boguslavskiy L."/>
            <person name="Borowsky M."/>
            <person name="Boukhgalter B."/>
            <person name="Brunache A."/>
            <person name="Butler J."/>
            <person name="Calixte N."/>
            <person name="Calvo S."/>
            <person name="Camarata J."/>
            <person name="Campo K."/>
            <person name="Chang J."/>
            <person name="Cheshatsang Y."/>
            <person name="Citroen M."/>
            <person name="Collymore A."/>
            <person name="Considine T."/>
            <person name="Cook A."/>
            <person name="Cooke P."/>
            <person name="Corum B."/>
            <person name="Cuomo C."/>
            <person name="David R."/>
            <person name="Dawoe T."/>
            <person name="Degray S."/>
            <person name="Dodge S."/>
            <person name="Dooley K."/>
            <person name="Dorje P."/>
            <person name="Dorjee K."/>
            <person name="Dorris L."/>
            <person name="Duffey N."/>
            <person name="Dupes A."/>
            <person name="Elkins T."/>
            <person name="Engels R."/>
            <person name="Erickson J."/>
            <person name="Farina A."/>
            <person name="Faro S."/>
            <person name="Ferreira P."/>
            <person name="Fischer H."/>
            <person name="Fitzgerald M."/>
            <person name="Foley K."/>
            <person name="Gage D."/>
            <person name="Galagan J."/>
            <person name="Gearin G."/>
            <person name="Gnerre S."/>
            <person name="Gnirke A."/>
            <person name="Goyette A."/>
            <person name="Graham J."/>
            <person name="Grandbois E."/>
            <person name="Gyaltsen K."/>
            <person name="Hafez N."/>
            <person name="Hagopian D."/>
            <person name="Hagos B."/>
            <person name="Hall J."/>
            <person name="Hatcher B."/>
            <person name="Heller A."/>
            <person name="Higgins H."/>
            <person name="Honan T."/>
            <person name="Horn A."/>
            <person name="Houde N."/>
            <person name="Hughes L."/>
            <person name="Hulme W."/>
            <person name="Husby E."/>
            <person name="Iliev I."/>
            <person name="Jaffe D."/>
            <person name="Jones C."/>
            <person name="Kamal M."/>
            <person name="Kamat A."/>
            <person name="Kamvysselis M."/>
            <person name="Karlsson E."/>
            <person name="Kells C."/>
            <person name="Kieu A."/>
            <person name="Kisner P."/>
            <person name="Kodira C."/>
            <person name="Kulbokas E."/>
            <person name="Labutti K."/>
            <person name="Lama D."/>
            <person name="Landers T."/>
            <person name="Leger J."/>
            <person name="Levine S."/>
            <person name="Lewis D."/>
            <person name="Lewis T."/>
            <person name="Lindblad-toh K."/>
            <person name="Liu X."/>
            <person name="Lokyitsang T."/>
            <person name="Lokyitsang Y."/>
            <person name="Lucien O."/>
            <person name="Lui A."/>
            <person name="Ma L.J."/>
            <person name="Mabbitt R."/>
            <person name="Macdonald J."/>
            <person name="Maclean C."/>
            <person name="Major J."/>
            <person name="Manning J."/>
            <person name="Marabella R."/>
            <person name="Maru K."/>
            <person name="Matthews C."/>
            <person name="Mauceli E."/>
            <person name="Mccarthy M."/>
            <person name="Mcdonough S."/>
            <person name="Mcghee T."/>
            <person name="Meldrim J."/>
            <person name="Meneus L."/>
            <person name="Mesirov J."/>
            <person name="Mihalev A."/>
            <person name="Mihova T."/>
            <person name="Mikkelsen T."/>
            <person name="Mlenga V."/>
            <person name="Moru K."/>
            <person name="Mozes J."/>
            <person name="Mulrain L."/>
            <person name="Munson G."/>
            <person name="Naylor J."/>
            <person name="Newes C."/>
            <person name="Nguyen C."/>
            <person name="Nguyen N."/>
            <person name="Nguyen T."/>
            <person name="Nicol R."/>
            <person name="Nielsen C."/>
            <person name="Nizzari M."/>
            <person name="Norbu C."/>
            <person name="Norbu N."/>
            <person name="O'donnell P."/>
            <person name="Okoawo O."/>
            <person name="O'leary S."/>
            <person name="Omotosho B."/>
            <person name="O'neill K."/>
            <person name="Osman S."/>
            <person name="Parker S."/>
            <person name="Perrin D."/>
            <person name="Phunkhang P."/>
            <person name="Piqani B."/>
            <person name="Purcell S."/>
            <person name="Rachupka T."/>
            <person name="Ramasamy U."/>
            <person name="Rameau R."/>
            <person name="Ray V."/>
            <person name="Raymond C."/>
            <person name="Retta R."/>
            <person name="Richardson S."/>
            <person name="Rise C."/>
            <person name="Rodriguez J."/>
            <person name="Rogers J."/>
            <person name="Rogov P."/>
            <person name="Rutman M."/>
            <person name="Schupbach R."/>
            <person name="Seaman C."/>
            <person name="Settipalli S."/>
            <person name="Sharpe T."/>
            <person name="Sheridan J."/>
            <person name="Sherpa N."/>
            <person name="Shi J."/>
            <person name="Smirnov S."/>
            <person name="Smith C."/>
            <person name="Sougnez C."/>
            <person name="Spencer B."/>
            <person name="Stalker J."/>
            <person name="Stange-thomann N."/>
            <person name="Stavropoulos S."/>
            <person name="Stetson K."/>
            <person name="Stone C."/>
            <person name="Stone S."/>
            <person name="Stubbs M."/>
            <person name="Talamas J."/>
            <person name="Tchuinga P."/>
            <person name="Tenzing P."/>
            <person name="Tesfaye S."/>
            <person name="Theodore J."/>
            <person name="Thoulutsang Y."/>
            <person name="Topham K."/>
            <person name="Towey S."/>
            <person name="Tsamla T."/>
            <person name="Tsomo N."/>
            <person name="Vallee D."/>
            <person name="Vassiliev H."/>
            <person name="Venkataraman V."/>
            <person name="Vinson J."/>
            <person name="Vo A."/>
            <person name="Wade C."/>
            <person name="Wang S."/>
            <person name="Wangchuk T."/>
            <person name="Wangdi T."/>
            <person name="Whittaker C."/>
            <person name="Wilkinson J."/>
            <person name="Wu Y."/>
            <person name="Wyman D."/>
            <person name="Yadav S."/>
            <person name="Yang S."/>
            <person name="Yang X."/>
            <person name="Yeager S."/>
            <person name="Yee E."/>
            <person name="Young G."/>
            <person name="Zainoun J."/>
            <person name="Zembeck L."/>
            <person name="Zimmer A."/>
            <person name="Zody M."/>
            <person name="Lander E."/>
        </authorList>
    </citation>
    <scope>NUCLEOTIDE SEQUENCE [LARGE SCALE GENOMIC DNA]</scope>
</reference>
<dbReference type="InterPro" id="IPR001507">
    <property type="entry name" value="ZP_dom"/>
</dbReference>
<dbReference type="HOGENOM" id="CLU_1282845_0_0_1"/>
<feature type="transmembrane region" description="Helical" evidence="4">
    <location>
        <begin position="113"/>
        <end position="136"/>
    </location>
</feature>
<sequence>MLVPLVTNSCLSNKGVPSTIIKVSDSSLKFSFSVFRWRTNPTDMVYIFCFVKICKKMDPNCQPNCGNAGRKRRSVGKDTRTTQLLASIRVAGPLPSSNLSLPGDHGNCLNPNLLALLIFITFIFFSSIIVVILHLTRSQSMEEYAKHVTSRYFGGVRIQYLSEVAQNDRAQVGDSNPPNTAPDAPGTTTPPANPPRRHRKPFSTFLGSESSATRL</sequence>
<evidence type="ECO:0000256" key="4">
    <source>
        <dbReference type="SAM" id="Phobius"/>
    </source>
</evidence>
<dbReference type="PANTHER" id="PTHR14002:SF54">
    <property type="entry name" value="ZONA PELLUCIDA SPERM-BINDING PROTEIN 2"/>
    <property type="match status" value="1"/>
</dbReference>
<keyword evidence="4" id="KW-1133">Transmembrane helix</keyword>
<name>H2Y7V8_CIOSA</name>
<reference evidence="6" key="3">
    <citation type="submission" date="2025-09" db="UniProtKB">
        <authorList>
            <consortium name="Ensembl"/>
        </authorList>
    </citation>
    <scope>IDENTIFICATION</scope>
</reference>
<accession>H2Y7V8</accession>
<organism evidence="6 7">
    <name type="scientific">Ciona savignyi</name>
    <name type="common">Pacific transparent sea squirt</name>
    <dbReference type="NCBI Taxonomy" id="51511"/>
    <lineage>
        <taxon>Eukaryota</taxon>
        <taxon>Metazoa</taxon>
        <taxon>Chordata</taxon>
        <taxon>Tunicata</taxon>
        <taxon>Ascidiacea</taxon>
        <taxon>Phlebobranchia</taxon>
        <taxon>Cionidae</taxon>
        <taxon>Ciona</taxon>
    </lineage>
</organism>
<feature type="domain" description="ZP" evidence="5">
    <location>
        <begin position="1"/>
        <end position="72"/>
    </location>
</feature>
<dbReference type="AlphaFoldDB" id="H2Y7V8"/>
<dbReference type="Pfam" id="PF00100">
    <property type="entry name" value="Zona_pellucida"/>
    <property type="match status" value="1"/>
</dbReference>
<dbReference type="InterPro" id="IPR055355">
    <property type="entry name" value="ZP-C"/>
</dbReference>